<feature type="transmembrane region" description="Helical" evidence="6">
    <location>
        <begin position="350"/>
        <end position="369"/>
    </location>
</feature>
<dbReference type="SUPFAM" id="SSF103473">
    <property type="entry name" value="MFS general substrate transporter"/>
    <property type="match status" value="1"/>
</dbReference>
<dbReference type="GO" id="GO:0046943">
    <property type="term" value="F:carboxylic acid transmembrane transporter activity"/>
    <property type="evidence" value="ECO:0007669"/>
    <property type="project" value="TreeGrafter"/>
</dbReference>
<evidence type="ECO:0000256" key="3">
    <source>
        <dbReference type="ARBA" id="ARBA00022989"/>
    </source>
</evidence>
<dbReference type="InterPro" id="IPR020846">
    <property type="entry name" value="MFS_dom"/>
</dbReference>
<dbReference type="EMBL" id="ANHZ02000004">
    <property type="protein sequence ID" value="EME37242.1"/>
    <property type="molecule type" value="Genomic_DNA"/>
</dbReference>
<evidence type="ECO:0000256" key="2">
    <source>
        <dbReference type="ARBA" id="ARBA00022692"/>
    </source>
</evidence>
<dbReference type="Pfam" id="PF07690">
    <property type="entry name" value="MFS_1"/>
    <property type="match status" value="1"/>
</dbReference>
<dbReference type="InterPro" id="IPR005829">
    <property type="entry name" value="Sugar_transporter_CS"/>
</dbReference>
<feature type="transmembrane region" description="Helical" evidence="6">
    <location>
        <begin position="320"/>
        <end position="338"/>
    </location>
</feature>
<dbReference type="PANTHER" id="PTHR23508:SF10">
    <property type="entry name" value="CARBOXYLIC ACID TRANSPORTER PROTEIN HOMOLOG"/>
    <property type="match status" value="1"/>
</dbReference>
<feature type="transmembrane region" description="Helical" evidence="6">
    <location>
        <begin position="375"/>
        <end position="395"/>
    </location>
</feature>
<evidence type="ECO:0000313" key="9">
    <source>
        <dbReference type="Proteomes" id="UP000009877"/>
    </source>
</evidence>
<keyword evidence="9" id="KW-1185">Reference proteome</keyword>
<dbReference type="InterPro" id="IPR036259">
    <property type="entry name" value="MFS_trans_sf"/>
</dbReference>
<dbReference type="AlphaFoldDB" id="M2WFC0"/>
<evidence type="ECO:0000256" key="5">
    <source>
        <dbReference type="SAM" id="MobiDB-lite"/>
    </source>
</evidence>
<dbReference type="CDD" id="cd17365">
    <property type="entry name" value="MFS_PcaK_like"/>
    <property type="match status" value="1"/>
</dbReference>
<evidence type="ECO:0000256" key="6">
    <source>
        <dbReference type="SAM" id="Phobius"/>
    </source>
</evidence>
<feature type="transmembrane region" description="Helical" evidence="6">
    <location>
        <begin position="206"/>
        <end position="226"/>
    </location>
</feature>
<evidence type="ECO:0000256" key="1">
    <source>
        <dbReference type="ARBA" id="ARBA00004651"/>
    </source>
</evidence>
<proteinExistence type="predicted"/>
<evidence type="ECO:0000259" key="7">
    <source>
        <dbReference type="PROSITE" id="PS50850"/>
    </source>
</evidence>
<dbReference type="PROSITE" id="PS00217">
    <property type="entry name" value="SUGAR_TRANSPORT_2"/>
    <property type="match status" value="1"/>
</dbReference>
<dbReference type="InterPro" id="IPR011701">
    <property type="entry name" value="MFS"/>
</dbReference>
<protein>
    <submittedName>
        <fullName evidence="8">Benzoate MFS transporter BenK</fullName>
    </submittedName>
</protein>
<keyword evidence="4 6" id="KW-0472">Membrane</keyword>
<feature type="transmembrane region" description="Helical" evidence="6">
    <location>
        <begin position="89"/>
        <end position="111"/>
    </location>
</feature>
<comment type="subcellular location">
    <subcellularLocation>
        <location evidence="1">Cell membrane</location>
        <topology evidence="1">Multi-pass membrane protein</topology>
    </subcellularLocation>
</comment>
<feature type="transmembrane region" description="Helical" evidence="6">
    <location>
        <begin position="407"/>
        <end position="435"/>
    </location>
</feature>
<dbReference type="Proteomes" id="UP000009877">
    <property type="component" value="Unassembled WGS sequence"/>
</dbReference>
<name>M2WFC0_9MICC</name>
<feature type="transmembrane region" description="Helical" evidence="6">
    <location>
        <begin position="123"/>
        <end position="144"/>
    </location>
</feature>
<feature type="transmembrane region" description="Helical" evidence="6">
    <location>
        <begin position="177"/>
        <end position="200"/>
    </location>
</feature>
<feature type="region of interest" description="Disordered" evidence="5">
    <location>
        <begin position="483"/>
        <end position="510"/>
    </location>
</feature>
<keyword evidence="2 6" id="KW-0812">Transmembrane</keyword>
<evidence type="ECO:0000313" key="8">
    <source>
        <dbReference type="EMBL" id="EME37242.1"/>
    </source>
</evidence>
<evidence type="ECO:0000256" key="4">
    <source>
        <dbReference type="ARBA" id="ARBA00023136"/>
    </source>
</evidence>
<reference evidence="8 9" key="1">
    <citation type="journal article" date="2014" name="Genome Announc.">
        <title>Draft Genome Sequence of Kocuria palustris PEL.</title>
        <authorList>
            <person name="Sharma G."/>
            <person name="Khatri I."/>
            <person name="Subramanian S."/>
        </authorList>
    </citation>
    <scope>NUCLEOTIDE SEQUENCE [LARGE SCALE GENOMIC DNA]</scope>
    <source>
        <strain evidence="8 9">PEL</strain>
    </source>
</reference>
<feature type="transmembrane region" description="Helical" evidence="6">
    <location>
        <begin position="150"/>
        <end position="170"/>
    </location>
</feature>
<feature type="transmembrane region" description="Helical" evidence="6">
    <location>
        <begin position="281"/>
        <end position="300"/>
    </location>
</feature>
<comment type="caution">
    <text evidence="8">The sequence shown here is derived from an EMBL/GenBank/DDBJ whole genome shotgun (WGS) entry which is preliminary data.</text>
</comment>
<feature type="domain" description="Major facilitator superfamily (MFS) profile" evidence="7">
    <location>
        <begin position="50"/>
        <end position="463"/>
    </location>
</feature>
<dbReference type="PANTHER" id="PTHR23508">
    <property type="entry name" value="CARBOXYLIC ACID TRANSPORTER PROTEIN HOMOLOG"/>
    <property type="match status" value="1"/>
</dbReference>
<keyword evidence="3 6" id="KW-1133">Transmembrane helix</keyword>
<feature type="transmembrane region" description="Helical" evidence="6">
    <location>
        <begin position="441"/>
        <end position="459"/>
    </location>
</feature>
<dbReference type="GO" id="GO:0005886">
    <property type="term" value="C:plasma membrane"/>
    <property type="evidence" value="ECO:0007669"/>
    <property type="project" value="UniProtKB-SubCell"/>
</dbReference>
<gene>
    <name evidence="8" type="ORF">C884_01750</name>
</gene>
<dbReference type="PROSITE" id="PS50850">
    <property type="entry name" value="MFS"/>
    <property type="match status" value="1"/>
</dbReference>
<dbReference type="Gene3D" id="1.20.1250.20">
    <property type="entry name" value="MFS general substrate transporter like domains"/>
    <property type="match status" value="1"/>
</dbReference>
<organism evidence="8 9">
    <name type="scientific">Kocuria palustris PEL</name>
    <dbReference type="NCBI Taxonomy" id="1236550"/>
    <lineage>
        <taxon>Bacteria</taxon>
        <taxon>Bacillati</taxon>
        <taxon>Actinomycetota</taxon>
        <taxon>Actinomycetes</taxon>
        <taxon>Micrococcales</taxon>
        <taxon>Micrococcaceae</taxon>
        <taxon>Kocuria</taxon>
    </lineage>
</organism>
<sequence length="510" mass="54066">MALEEVRLLERARRICRRAQTRRRDQGPMSTTQTLATENRSLEMKTAIWVAAIASTALIFDGYDLVVYGTVMPTLMNDPSQIGPLDPSLAGTVGSLALIGVLLGSFASGLIGDILGRKRMLMIGIAWFSIGMAITALTGTVFTFGLLRFLTGLGLGLVIATAGPIMAEFAPKDRRGVFNAIVYSGVPAGGMFASLCGIFLGEAIGWRGLFLIGATPILFLFPLAALKLPESPRWLLARGHEQRAIEVANRTGVPLQDELMVSRAASAPARTGYSTLLTKEFGIATLLMALMSFAGLFLTYGMNTWLPRIMESYGYGELKLWFPFVLNGAAVIGGMIAATASDRLGKPQNVIATTFALAAFTLVLVTFHFPLPLLLLFIAVAGVGILGTQVLVYGFQANYYTSNARAAGVAMCATIGRAGGVFGPMVIGWLVAAGLGASQQFYVFAAVALLGAIVTVLVPRKHNTYLIERRLLIDGDAKPEEVQAAREAAAESPLVVDGASVPAQGPRTGA</sequence>
<accession>M2WFC0</accession>
<feature type="transmembrane region" description="Helical" evidence="6">
    <location>
        <begin position="47"/>
        <end position="69"/>
    </location>
</feature>